<feature type="region of interest" description="Disordered" evidence="1">
    <location>
        <begin position="90"/>
        <end position="112"/>
    </location>
</feature>
<gene>
    <name evidence="2" type="ORF">C9E81_01720</name>
</gene>
<accession>A0A3M0MJ78</accession>
<protein>
    <recommendedName>
        <fullName evidence="4">Gene transfer agent family protein</fullName>
    </recommendedName>
</protein>
<name>A0A3M0MJ78_9RHOB</name>
<evidence type="ECO:0000313" key="2">
    <source>
        <dbReference type="EMBL" id="RMC37495.1"/>
    </source>
</evidence>
<dbReference type="InterPro" id="IPR021791">
    <property type="entry name" value="Phage_TAC_11"/>
</dbReference>
<proteinExistence type="predicted"/>
<dbReference type="RefSeq" id="WP_122110583.1">
    <property type="nucleotide sequence ID" value="NZ_QOKZ01000001.1"/>
</dbReference>
<evidence type="ECO:0008006" key="4">
    <source>
        <dbReference type="Google" id="ProtNLM"/>
    </source>
</evidence>
<organism evidence="2 3">
    <name type="scientific">Paracoccus alkanivorans</name>
    <dbReference type="NCBI Taxonomy" id="2116655"/>
    <lineage>
        <taxon>Bacteria</taxon>
        <taxon>Pseudomonadati</taxon>
        <taxon>Pseudomonadota</taxon>
        <taxon>Alphaproteobacteria</taxon>
        <taxon>Rhodobacterales</taxon>
        <taxon>Paracoccaceae</taxon>
        <taxon>Paracoccus</taxon>
    </lineage>
</organism>
<comment type="caution">
    <text evidence="2">The sequence shown here is derived from an EMBL/GenBank/DDBJ whole genome shotgun (WGS) entry which is preliminary data.</text>
</comment>
<dbReference type="EMBL" id="QOKZ01000001">
    <property type="protein sequence ID" value="RMC37495.1"/>
    <property type="molecule type" value="Genomic_DNA"/>
</dbReference>
<dbReference type="AlphaFoldDB" id="A0A3M0MJ78"/>
<dbReference type="Proteomes" id="UP000273516">
    <property type="component" value="Unassembled WGS sequence"/>
</dbReference>
<reference evidence="2 3" key="1">
    <citation type="submission" date="2018-07" db="EMBL/GenBank/DDBJ databases">
        <authorList>
            <person name="Zhang Y."/>
            <person name="Wang L."/>
            <person name="Ma S."/>
        </authorList>
    </citation>
    <scope>NUCLEOTIDE SEQUENCE [LARGE SCALE GENOMIC DNA]</scope>
    <source>
        <strain evidence="2 3">4-2</strain>
    </source>
</reference>
<evidence type="ECO:0000313" key="3">
    <source>
        <dbReference type="Proteomes" id="UP000273516"/>
    </source>
</evidence>
<evidence type="ECO:0000256" key="1">
    <source>
        <dbReference type="SAM" id="MobiDB-lite"/>
    </source>
</evidence>
<sequence>MANAYRGEVALEYEGETYTMVLDFNAMCEFEDLTGTRWQDMEAVMENGEARMNDLRALMLACLRDRHPDMDARMAGRIFSQNIDAFQRAVTAANPEADAGNANRPARRTGRK</sequence>
<dbReference type="Pfam" id="PF11836">
    <property type="entry name" value="Phage_TAC_11"/>
    <property type="match status" value="1"/>
</dbReference>
<dbReference type="OrthoDB" id="7473872at2"/>
<keyword evidence="3" id="KW-1185">Reference proteome</keyword>